<proteinExistence type="predicted"/>
<evidence type="ECO:0000256" key="1">
    <source>
        <dbReference type="SAM" id="MobiDB-lite"/>
    </source>
</evidence>
<feature type="compositionally biased region" description="Basic and acidic residues" evidence="1">
    <location>
        <begin position="121"/>
        <end position="131"/>
    </location>
</feature>
<keyword evidence="3" id="KW-1185">Reference proteome</keyword>
<dbReference type="Proteomes" id="UP000274850">
    <property type="component" value="Segment"/>
</dbReference>
<sequence>MAEEYACVIDRAGRKHFTFRGLRILVRNIPPQYLDDILSRVQDKRLTIEEDDLLEMEEKMKKLEEKRKKLEEKIATLGKIIEEQKIKVEEKKLNPPPPPPQPKVRVPKPARKSKPVPPPKKPNEEIPKKESSNPFIANLQTKELFDSLGIKDEKDWKKWLLRNHPDKNPNADMDLVGIVNNRARLYFQKN</sequence>
<evidence type="ECO:0008006" key="4">
    <source>
        <dbReference type="Google" id="ProtNLM"/>
    </source>
</evidence>
<dbReference type="EMBL" id="LT907979">
    <property type="protein sequence ID" value="SOB74181.1"/>
    <property type="molecule type" value="Genomic_DNA"/>
</dbReference>
<feature type="compositionally biased region" description="Basic residues" evidence="1">
    <location>
        <begin position="105"/>
        <end position="114"/>
    </location>
</feature>
<reference evidence="2" key="1">
    <citation type="submission" date="2017-08" db="EMBL/GenBank/DDBJ databases">
        <authorList>
            <person name="de Groot N.N."/>
        </authorList>
    </citation>
    <scope>NUCLEOTIDE SEQUENCE</scope>
</reference>
<name>A0A285PX26_9VIRU</name>
<evidence type="ECO:0000313" key="3">
    <source>
        <dbReference type="Proteomes" id="UP000274850"/>
    </source>
</evidence>
<gene>
    <name evidence="2" type="ORF">BQ9231_00298</name>
</gene>
<feature type="region of interest" description="Disordered" evidence="1">
    <location>
        <begin position="86"/>
        <end position="135"/>
    </location>
</feature>
<evidence type="ECO:0000313" key="2">
    <source>
        <dbReference type="EMBL" id="SOB74181.1"/>
    </source>
</evidence>
<organism evidence="2">
    <name type="scientific">Cedratvirus lausannensis</name>
    <dbReference type="NCBI Taxonomy" id="2023205"/>
    <lineage>
        <taxon>Viruses</taxon>
        <taxon>Pithoviruses</taxon>
        <taxon>Orthocedratvirinae</taxon>
        <taxon>Alphacedratvirus</taxon>
        <taxon>Alphacedratvirus francolausannense</taxon>
    </lineage>
</organism>
<protein>
    <recommendedName>
        <fullName evidence="4">J domain-containing protein</fullName>
    </recommendedName>
</protein>
<accession>A0A285PX26</accession>